<feature type="transmembrane region" description="Helical" evidence="1">
    <location>
        <begin position="38"/>
        <end position="56"/>
    </location>
</feature>
<protein>
    <submittedName>
        <fullName evidence="2">Uncharacterized protein</fullName>
    </submittedName>
</protein>
<evidence type="ECO:0000256" key="1">
    <source>
        <dbReference type="SAM" id="Phobius"/>
    </source>
</evidence>
<keyword evidence="1" id="KW-1133">Transmembrane helix</keyword>
<dbReference type="EMBL" id="WHLY01000002">
    <property type="protein sequence ID" value="MPR35619.1"/>
    <property type="molecule type" value="Genomic_DNA"/>
</dbReference>
<keyword evidence="3" id="KW-1185">Reference proteome</keyword>
<accession>A0A7C9BTJ2</accession>
<proteinExistence type="predicted"/>
<dbReference type="RefSeq" id="WP_152762833.1">
    <property type="nucleotide sequence ID" value="NZ_WHLY01000002.1"/>
</dbReference>
<sequence length="65" mass="6973">MKNKAGILSGFVLGTGGFLLLFKLLILDRTDPSDELAPGIVVFMAVLSGFLFAYLGSRIQNARAK</sequence>
<keyword evidence="1" id="KW-0472">Membrane</keyword>
<evidence type="ECO:0000313" key="3">
    <source>
        <dbReference type="Proteomes" id="UP000479293"/>
    </source>
</evidence>
<feature type="transmembrane region" description="Helical" evidence="1">
    <location>
        <begin position="7"/>
        <end position="26"/>
    </location>
</feature>
<name>A0A7C9BTJ2_9BACT</name>
<dbReference type="AlphaFoldDB" id="A0A7C9BTJ2"/>
<reference evidence="2 3" key="1">
    <citation type="submission" date="2019-10" db="EMBL/GenBank/DDBJ databases">
        <title>Draft Genome Sequence of Cytophagaceae sp. SJW1-29.</title>
        <authorList>
            <person name="Choi A."/>
        </authorList>
    </citation>
    <scope>NUCLEOTIDE SEQUENCE [LARGE SCALE GENOMIC DNA]</scope>
    <source>
        <strain evidence="2 3">SJW1-29</strain>
    </source>
</reference>
<gene>
    <name evidence="2" type="ORF">GBK04_20260</name>
</gene>
<dbReference type="Proteomes" id="UP000479293">
    <property type="component" value="Unassembled WGS sequence"/>
</dbReference>
<evidence type="ECO:0000313" key="2">
    <source>
        <dbReference type="EMBL" id="MPR35619.1"/>
    </source>
</evidence>
<comment type="caution">
    <text evidence="2">The sequence shown here is derived from an EMBL/GenBank/DDBJ whole genome shotgun (WGS) entry which is preliminary data.</text>
</comment>
<organism evidence="2 3">
    <name type="scientific">Salmonirosea aquatica</name>
    <dbReference type="NCBI Taxonomy" id="2654236"/>
    <lineage>
        <taxon>Bacteria</taxon>
        <taxon>Pseudomonadati</taxon>
        <taxon>Bacteroidota</taxon>
        <taxon>Cytophagia</taxon>
        <taxon>Cytophagales</taxon>
        <taxon>Spirosomataceae</taxon>
        <taxon>Salmonirosea</taxon>
    </lineage>
</organism>
<keyword evidence="1" id="KW-0812">Transmembrane</keyword>